<dbReference type="GO" id="GO:0005737">
    <property type="term" value="C:cytoplasm"/>
    <property type="evidence" value="ECO:0007669"/>
    <property type="project" value="TreeGrafter"/>
</dbReference>
<keyword evidence="3" id="KW-0456">Lyase</keyword>
<organism evidence="5 6">
    <name type="scientific">Chionoecetes opilio</name>
    <name type="common">Atlantic snow crab</name>
    <name type="synonym">Cancer opilio</name>
    <dbReference type="NCBI Taxonomy" id="41210"/>
    <lineage>
        <taxon>Eukaryota</taxon>
        <taxon>Metazoa</taxon>
        <taxon>Ecdysozoa</taxon>
        <taxon>Arthropoda</taxon>
        <taxon>Crustacea</taxon>
        <taxon>Multicrustacea</taxon>
        <taxon>Malacostraca</taxon>
        <taxon>Eumalacostraca</taxon>
        <taxon>Eucarida</taxon>
        <taxon>Decapoda</taxon>
        <taxon>Pleocyemata</taxon>
        <taxon>Brachyura</taxon>
        <taxon>Eubrachyura</taxon>
        <taxon>Majoidea</taxon>
        <taxon>Majidae</taxon>
        <taxon>Chionoecetes</taxon>
    </lineage>
</organism>
<evidence type="ECO:0000256" key="1">
    <source>
        <dbReference type="ARBA" id="ARBA00001933"/>
    </source>
</evidence>
<dbReference type="SUPFAM" id="SSF53383">
    <property type="entry name" value="PLP-dependent transferases"/>
    <property type="match status" value="1"/>
</dbReference>
<evidence type="ECO:0000313" key="5">
    <source>
        <dbReference type="EMBL" id="KAG0717308.1"/>
    </source>
</evidence>
<comment type="similarity">
    <text evidence="2">Belongs to the group II decarboxylase family.</text>
</comment>
<protein>
    <submittedName>
        <fullName evidence="5">Glutamate decarboxylase</fullName>
    </submittedName>
</protein>
<dbReference type="GO" id="GO:0030170">
    <property type="term" value="F:pyridoxal phosphate binding"/>
    <property type="evidence" value="ECO:0007669"/>
    <property type="project" value="InterPro"/>
</dbReference>
<dbReference type="GO" id="GO:0016831">
    <property type="term" value="F:carboxy-lyase activity"/>
    <property type="evidence" value="ECO:0007669"/>
    <property type="project" value="UniProtKB-KW"/>
</dbReference>
<keyword evidence="3" id="KW-0210">Decarboxylase</keyword>
<keyword evidence="6" id="KW-1185">Reference proteome</keyword>
<accession>A0A8J4XY71</accession>
<dbReference type="AlphaFoldDB" id="A0A8J4XY71"/>
<sequence>MGDFNSENKDVRTITEGNNKILEEGKLLRKVLDIVTRERLVTGIDESASVVDFHHPQDLKRLLGLEVRHDGLALQEMEQLLEKTVQYSVKTQHPHFFKLFYHGIDEVGLAAAWLTDALNANQ</sequence>
<name>A0A8J4XY71_CHIOP</name>
<dbReference type="OrthoDB" id="392571at2759"/>
<dbReference type="EMBL" id="JACEEZ010017815">
    <property type="protein sequence ID" value="KAG0717308.1"/>
    <property type="molecule type" value="Genomic_DNA"/>
</dbReference>
<keyword evidence="4" id="KW-0663">Pyridoxal phosphate</keyword>
<dbReference type="Proteomes" id="UP000770661">
    <property type="component" value="Unassembled WGS sequence"/>
</dbReference>
<dbReference type="PANTHER" id="PTHR45677">
    <property type="entry name" value="GLUTAMATE DECARBOXYLASE-RELATED"/>
    <property type="match status" value="1"/>
</dbReference>
<dbReference type="InterPro" id="IPR015424">
    <property type="entry name" value="PyrdxlP-dep_Trfase"/>
</dbReference>
<proteinExistence type="inferred from homology"/>
<gene>
    <name evidence="5" type="primary">Gad1</name>
    <name evidence="5" type="ORF">GWK47_008098</name>
</gene>
<comment type="cofactor">
    <cofactor evidence="1">
        <name>pyridoxal 5'-phosphate</name>
        <dbReference type="ChEBI" id="CHEBI:597326"/>
    </cofactor>
</comment>
<evidence type="ECO:0000256" key="4">
    <source>
        <dbReference type="ARBA" id="ARBA00022898"/>
    </source>
</evidence>
<dbReference type="Pfam" id="PF00282">
    <property type="entry name" value="Pyridoxal_deC"/>
    <property type="match status" value="1"/>
</dbReference>
<dbReference type="Gene3D" id="3.90.1150.170">
    <property type="match status" value="1"/>
</dbReference>
<comment type="caution">
    <text evidence="5">The sequence shown here is derived from an EMBL/GenBank/DDBJ whole genome shotgun (WGS) entry which is preliminary data.</text>
</comment>
<evidence type="ECO:0000313" key="6">
    <source>
        <dbReference type="Proteomes" id="UP000770661"/>
    </source>
</evidence>
<dbReference type="PANTHER" id="PTHR45677:SF8">
    <property type="entry name" value="CYSTEINE SULFINIC ACID DECARBOXYLASE"/>
    <property type="match status" value="1"/>
</dbReference>
<dbReference type="InterPro" id="IPR002129">
    <property type="entry name" value="PyrdxlP-dep_de-COase"/>
</dbReference>
<reference evidence="5" key="1">
    <citation type="submission" date="2020-07" db="EMBL/GenBank/DDBJ databases">
        <title>The High-quality genome of the commercially important snow crab, Chionoecetes opilio.</title>
        <authorList>
            <person name="Jeong J.-H."/>
            <person name="Ryu S."/>
        </authorList>
    </citation>
    <scope>NUCLEOTIDE SEQUENCE</scope>
    <source>
        <strain evidence="5">MADBK_172401_WGS</strain>
        <tissue evidence="5">Digestive gland</tissue>
    </source>
</reference>
<dbReference type="GO" id="GO:0019752">
    <property type="term" value="P:carboxylic acid metabolic process"/>
    <property type="evidence" value="ECO:0007669"/>
    <property type="project" value="InterPro"/>
</dbReference>
<evidence type="ECO:0000256" key="2">
    <source>
        <dbReference type="ARBA" id="ARBA00009533"/>
    </source>
</evidence>
<evidence type="ECO:0000256" key="3">
    <source>
        <dbReference type="ARBA" id="ARBA00022793"/>
    </source>
</evidence>